<feature type="compositionally biased region" description="Basic and acidic residues" evidence="1">
    <location>
        <begin position="386"/>
        <end position="395"/>
    </location>
</feature>
<organism evidence="3 4">
    <name type="scientific">Alsobacter metallidurans</name>
    <dbReference type="NCBI Taxonomy" id="340221"/>
    <lineage>
        <taxon>Bacteria</taxon>
        <taxon>Pseudomonadati</taxon>
        <taxon>Pseudomonadota</taxon>
        <taxon>Alphaproteobacteria</taxon>
        <taxon>Hyphomicrobiales</taxon>
        <taxon>Alsobacteraceae</taxon>
        <taxon>Alsobacter</taxon>
    </lineage>
</organism>
<sequence length="401" mass="43068">MRHLWKLAILILLAVSAIPVAQAQTAWDDRYPHLFAPQFQARPRAYRPPPPAARVERRRPAPAATVVVGDSPEKPSIEPTAFVLVLGDTMAEQVATGLGEAFEDNPDVRILRRTVTSSGLVREDFHDWRKTVREVLASPEKLTHAVMLIGSNDRQAIRDGSSGPIEAFSDPWKEAYAARVDEIGKAFADKGVPLFWVGLPIMEGARVSADMRSLNEIYRASARKTGAVFIDLFEPFGDAQGRYSPFGPDLAGDSVKLRAGDGVHFTKAGARKAAHFVEVEIRRVLDQRAPAVVAVPGADPDDPASRDPALQPGGVERAIDQAVLRGLDGLPPAPLAIPQRPVAGPILPLTGPEAAPGGTLIAGASRRAVTDAGQLIERALVQGRAPDPKPGRADDFSWPGR</sequence>
<feature type="signal peptide" evidence="2">
    <location>
        <begin position="1"/>
        <end position="23"/>
    </location>
</feature>
<dbReference type="Proteomes" id="UP000603912">
    <property type="component" value="Unassembled WGS sequence"/>
</dbReference>
<reference evidence="3" key="1">
    <citation type="journal article" date="2014" name="Int. J. Syst. Evol. Microbiol.">
        <title>Complete genome sequence of Corynebacterium casei LMG S-19264T (=DSM 44701T), isolated from a smear-ripened cheese.</title>
        <authorList>
            <consortium name="US DOE Joint Genome Institute (JGI-PGF)"/>
            <person name="Walter F."/>
            <person name="Albersmeier A."/>
            <person name="Kalinowski J."/>
            <person name="Ruckert C."/>
        </authorList>
    </citation>
    <scope>NUCLEOTIDE SEQUENCE</scope>
    <source>
        <strain evidence="3">CGMCC 1.12214</strain>
    </source>
</reference>
<keyword evidence="2" id="KW-0732">Signal</keyword>
<dbReference type="GO" id="GO:0016788">
    <property type="term" value="F:hydrolase activity, acting on ester bonds"/>
    <property type="evidence" value="ECO:0007669"/>
    <property type="project" value="UniProtKB-ARBA"/>
</dbReference>
<dbReference type="CDD" id="cd01829">
    <property type="entry name" value="SGNH_hydrolase_peri2"/>
    <property type="match status" value="1"/>
</dbReference>
<keyword evidence="4" id="KW-1185">Reference proteome</keyword>
<evidence type="ECO:0000256" key="2">
    <source>
        <dbReference type="SAM" id="SignalP"/>
    </source>
</evidence>
<proteinExistence type="predicted"/>
<comment type="caution">
    <text evidence="3">The sequence shown here is derived from an EMBL/GenBank/DDBJ whole genome shotgun (WGS) entry which is preliminary data.</text>
</comment>
<dbReference type="InterPro" id="IPR036514">
    <property type="entry name" value="SGNH_hydro_sf"/>
</dbReference>
<gene>
    <name evidence="3" type="ORF">GCM10007036_41040</name>
</gene>
<evidence type="ECO:0008006" key="5">
    <source>
        <dbReference type="Google" id="ProtNLM"/>
    </source>
</evidence>
<reference evidence="3" key="2">
    <citation type="submission" date="2020-09" db="EMBL/GenBank/DDBJ databases">
        <authorList>
            <person name="Sun Q."/>
            <person name="Zhou Y."/>
        </authorList>
    </citation>
    <scope>NUCLEOTIDE SEQUENCE</scope>
    <source>
        <strain evidence="3">CGMCC 1.12214</strain>
    </source>
</reference>
<dbReference type="SUPFAM" id="SSF52266">
    <property type="entry name" value="SGNH hydrolase"/>
    <property type="match status" value="1"/>
</dbReference>
<dbReference type="Pfam" id="PF04311">
    <property type="entry name" value="DUF459"/>
    <property type="match status" value="1"/>
</dbReference>
<evidence type="ECO:0000313" key="4">
    <source>
        <dbReference type="Proteomes" id="UP000603912"/>
    </source>
</evidence>
<name>A0A917IAC5_9HYPH</name>
<dbReference type="RefSeq" id="WP_188519524.1">
    <property type="nucleotide sequence ID" value="NZ_BMES01000002.1"/>
</dbReference>
<accession>A0A917IAC5</accession>
<dbReference type="Gene3D" id="3.40.50.1110">
    <property type="entry name" value="SGNH hydrolase"/>
    <property type="match status" value="1"/>
</dbReference>
<evidence type="ECO:0000313" key="3">
    <source>
        <dbReference type="EMBL" id="GGH30436.1"/>
    </source>
</evidence>
<evidence type="ECO:0000256" key="1">
    <source>
        <dbReference type="SAM" id="MobiDB-lite"/>
    </source>
</evidence>
<dbReference type="EMBL" id="BMES01000002">
    <property type="protein sequence ID" value="GGH30436.1"/>
    <property type="molecule type" value="Genomic_DNA"/>
</dbReference>
<protein>
    <recommendedName>
        <fullName evidence="5">SGNH hydrolase-type esterase domain-containing protein</fullName>
    </recommendedName>
</protein>
<feature type="region of interest" description="Disordered" evidence="1">
    <location>
        <begin position="380"/>
        <end position="401"/>
    </location>
</feature>
<feature type="region of interest" description="Disordered" evidence="1">
    <location>
        <begin position="45"/>
        <end position="72"/>
    </location>
</feature>
<dbReference type="InterPro" id="IPR007407">
    <property type="entry name" value="DUF459"/>
</dbReference>
<dbReference type="AlphaFoldDB" id="A0A917IAC5"/>
<feature type="chain" id="PRO_5037938759" description="SGNH hydrolase-type esterase domain-containing protein" evidence="2">
    <location>
        <begin position="24"/>
        <end position="401"/>
    </location>
</feature>